<dbReference type="PANTHER" id="PTHR33204:SF29">
    <property type="entry name" value="TRANSCRIPTIONAL REGULATOR"/>
    <property type="match status" value="1"/>
</dbReference>
<dbReference type="InterPro" id="IPR036390">
    <property type="entry name" value="WH_DNA-bd_sf"/>
</dbReference>
<dbReference type="PROSITE" id="PS51118">
    <property type="entry name" value="HTH_HXLR"/>
    <property type="match status" value="1"/>
</dbReference>
<gene>
    <name evidence="5" type="ORF">LKACC16343_01471</name>
</gene>
<evidence type="ECO:0000256" key="2">
    <source>
        <dbReference type="ARBA" id="ARBA00023125"/>
    </source>
</evidence>
<dbReference type="Proteomes" id="UP000196232">
    <property type="component" value="Unassembled WGS sequence"/>
</dbReference>
<evidence type="ECO:0000256" key="1">
    <source>
        <dbReference type="ARBA" id="ARBA00023015"/>
    </source>
</evidence>
<dbReference type="AlphaFoldDB" id="A0A202FAS9"/>
<dbReference type="GO" id="GO:0003677">
    <property type="term" value="F:DNA binding"/>
    <property type="evidence" value="ECO:0007669"/>
    <property type="project" value="UniProtKB-KW"/>
</dbReference>
<dbReference type="InterPro" id="IPR036388">
    <property type="entry name" value="WH-like_DNA-bd_sf"/>
</dbReference>
<comment type="caution">
    <text evidence="5">The sequence shown here is derived from an EMBL/GenBank/DDBJ whole genome shotgun (WGS) entry which is preliminary data.</text>
</comment>
<dbReference type="SUPFAM" id="SSF46785">
    <property type="entry name" value="Winged helix' DNA-binding domain"/>
    <property type="match status" value="1"/>
</dbReference>
<evidence type="ECO:0000313" key="5">
    <source>
        <dbReference type="EMBL" id="OVE97589.1"/>
    </source>
</evidence>
<reference evidence="5 6" key="1">
    <citation type="submission" date="2017-03" db="EMBL/GenBank/DDBJ databases">
        <title>Genome sequence of Lactobacillus bobalius KACC 16343.</title>
        <authorList>
            <person name="Chun J."/>
        </authorList>
    </citation>
    <scope>NUCLEOTIDE SEQUENCE [LARGE SCALE GENOMIC DNA]</scope>
    <source>
        <strain evidence="5 6">KACC 16343</strain>
    </source>
</reference>
<dbReference type="InterPro" id="IPR002577">
    <property type="entry name" value="HTH_HxlR"/>
</dbReference>
<keyword evidence="2" id="KW-0238">DNA-binding</keyword>
<dbReference type="Gene3D" id="1.10.10.10">
    <property type="entry name" value="Winged helix-like DNA-binding domain superfamily/Winged helix DNA-binding domain"/>
    <property type="match status" value="1"/>
</dbReference>
<dbReference type="RefSeq" id="WP_056954876.1">
    <property type="nucleotide sequence ID" value="NZ_LNUA01000029.1"/>
</dbReference>
<organism evidence="5 6">
    <name type="scientific">Companilactobacillus bobalius</name>
    <dbReference type="NCBI Taxonomy" id="2801451"/>
    <lineage>
        <taxon>Bacteria</taxon>
        <taxon>Bacillati</taxon>
        <taxon>Bacillota</taxon>
        <taxon>Bacilli</taxon>
        <taxon>Lactobacillales</taxon>
        <taxon>Lactobacillaceae</taxon>
        <taxon>Companilactobacillus</taxon>
    </lineage>
</organism>
<evidence type="ECO:0000313" key="6">
    <source>
        <dbReference type="Proteomes" id="UP000196232"/>
    </source>
</evidence>
<dbReference type="EMBL" id="MYFM01000004">
    <property type="protein sequence ID" value="OVE97589.1"/>
    <property type="molecule type" value="Genomic_DNA"/>
</dbReference>
<evidence type="ECO:0000256" key="3">
    <source>
        <dbReference type="ARBA" id="ARBA00023163"/>
    </source>
</evidence>
<protein>
    <submittedName>
        <fullName evidence="5">Putative HTH-type transcriptional regulator</fullName>
    </submittedName>
</protein>
<keyword evidence="1" id="KW-0805">Transcription regulation</keyword>
<proteinExistence type="predicted"/>
<evidence type="ECO:0000259" key="4">
    <source>
        <dbReference type="PROSITE" id="PS51118"/>
    </source>
</evidence>
<dbReference type="PANTHER" id="PTHR33204">
    <property type="entry name" value="TRANSCRIPTIONAL REGULATOR, MARR FAMILY"/>
    <property type="match status" value="1"/>
</dbReference>
<keyword evidence="3" id="KW-0804">Transcription</keyword>
<feature type="domain" description="HTH hxlR-type" evidence="4">
    <location>
        <begin position="8"/>
        <end position="106"/>
    </location>
</feature>
<sequence>MAEKNYHMSLDLTMSIINGKWKSLILCKLGMKSRRNGELLRKIPDISQKVLTQQLNELIDDGVVRRVRFPGLPLHVEYSLTDEGKSLRKVLIDMSIWGEKHAAKLQESGQTVSFVSDNFNGYIKMNQNKKDVNQQLVE</sequence>
<accession>A0A202FAS9</accession>
<dbReference type="Pfam" id="PF01638">
    <property type="entry name" value="HxlR"/>
    <property type="match status" value="1"/>
</dbReference>
<name>A0A202FAS9_9LACO</name>